<dbReference type="NCBIfam" id="TIGR01488">
    <property type="entry name" value="HAD-SF-IB"/>
    <property type="match status" value="1"/>
</dbReference>
<dbReference type="InterPro" id="IPR002912">
    <property type="entry name" value="ACT_dom"/>
</dbReference>
<dbReference type="InterPro" id="IPR036412">
    <property type="entry name" value="HAD-like_sf"/>
</dbReference>
<dbReference type="InterPro" id="IPR054480">
    <property type="entry name" value="AHAS_small-like_ACT"/>
</dbReference>
<dbReference type="InterPro" id="IPR006140">
    <property type="entry name" value="D-isomer_DH_NAD-bd"/>
</dbReference>
<comment type="catalytic activity">
    <reaction evidence="11">
        <text>(2R)-3-phosphoglycerate + NAD(+) = 3-phosphooxypyruvate + NADH + H(+)</text>
        <dbReference type="Rhea" id="RHEA:12641"/>
        <dbReference type="ChEBI" id="CHEBI:15378"/>
        <dbReference type="ChEBI" id="CHEBI:18110"/>
        <dbReference type="ChEBI" id="CHEBI:57540"/>
        <dbReference type="ChEBI" id="CHEBI:57945"/>
        <dbReference type="ChEBI" id="CHEBI:58272"/>
        <dbReference type="EC" id="1.1.1.95"/>
    </reaction>
</comment>
<dbReference type="Pfam" id="PF22629">
    <property type="entry name" value="ACT_AHAS_ss"/>
    <property type="match status" value="1"/>
</dbReference>
<evidence type="ECO:0000256" key="2">
    <source>
        <dbReference type="ARBA" id="ARBA00005216"/>
    </source>
</evidence>
<evidence type="ECO:0000256" key="5">
    <source>
        <dbReference type="ARBA" id="ARBA00013143"/>
    </source>
</evidence>
<evidence type="ECO:0000256" key="9">
    <source>
        <dbReference type="ARBA" id="ARBA00030455"/>
    </source>
</evidence>
<dbReference type="Gene3D" id="1.10.150.210">
    <property type="entry name" value="Phosphoserine phosphatase, domain 2"/>
    <property type="match status" value="1"/>
</dbReference>
<evidence type="ECO:0000256" key="7">
    <source>
        <dbReference type="ARBA" id="ARBA00023002"/>
    </source>
</evidence>
<dbReference type="RefSeq" id="WP_341467657.1">
    <property type="nucleotide sequence ID" value="NZ_CP128399.1"/>
</dbReference>
<dbReference type="NCBIfam" id="NF008759">
    <property type="entry name" value="PRK11790.1"/>
    <property type="match status" value="1"/>
</dbReference>
<dbReference type="InterPro" id="IPR050418">
    <property type="entry name" value="D-iso_2-hydroxyacid_DH_PdxB"/>
</dbReference>
<dbReference type="CDD" id="cd04901">
    <property type="entry name" value="ACT_3PGDH"/>
    <property type="match status" value="1"/>
</dbReference>
<reference evidence="14" key="2">
    <citation type="journal article" date="2024" name="Nature">
        <title>Anoxygenic phototroph of the Chloroflexota uses a type I reaction centre.</title>
        <authorList>
            <person name="Tsuji J.M."/>
            <person name="Shaw N.A."/>
            <person name="Nagashima S."/>
            <person name="Venkiteswaran J.J."/>
            <person name="Schiff S.L."/>
            <person name="Watanabe T."/>
            <person name="Fukui M."/>
            <person name="Hanada S."/>
            <person name="Tank M."/>
            <person name="Neufeld J.D."/>
        </authorList>
    </citation>
    <scope>NUCLEOTIDE SEQUENCE</scope>
    <source>
        <strain evidence="14">L227-S17</strain>
    </source>
</reference>
<dbReference type="SUPFAM" id="SSF56784">
    <property type="entry name" value="HAD-like"/>
    <property type="match status" value="1"/>
</dbReference>
<evidence type="ECO:0000313" key="16">
    <source>
        <dbReference type="Proteomes" id="UP001431572"/>
    </source>
</evidence>
<dbReference type="PROSITE" id="PS51671">
    <property type="entry name" value="ACT"/>
    <property type="match status" value="1"/>
</dbReference>
<dbReference type="SUPFAM" id="SSF55021">
    <property type="entry name" value="ACT-like"/>
    <property type="match status" value="1"/>
</dbReference>
<keyword evidence="16" id="KW-1185">Reference proteome</keyword>
<evidence type="ECO:0000256" key="10">
    <source>
        <dbReference type="ARBA" id="ARBA00048126"/>
    </source>
</evidence>
<dbReference type="EC" id="1.1.1.95" evidence="5"/>
<evidence type="ECO:0000313" key="14">
    <source>
        <dbReference type="EMBL" id="WJW65772.1"/>
    </source>
</evidence>
<comment type="function">
    <text evidence="1">Catalyzes the reversible oxidation of 3-phospho-D-glycerate to 3-phosphonooxypyruvate, the first step of the phosphorylated L-serine biosynthesis pathway. Also catalyzes the reversible oxidation of 2-hydroxyglutarate to 2-oxoglutarate.</text>
</comment>
<dbReference type="GO" id="GO:0004617">
    <property type="term" value="F:phosphoglycerate dehydrogenase activity"/>
    <property type="evidence" value="ECO:0007669"/>
    <property type="project" value="UniProtKB-EC"/>
</dbReference>
<dbReference type="Gene3D" id="3.40.50.1000">
    <property type="entry name" value="HAD superfamily/HAD-like"/>
    <property type="match status" value="1"/>
</dbReference>
<sequence length="630" mass="70803">MKNNHFYVIDFDTTFVTVDALEELARIVLKSRPDRNGLLDRIKHLTQLEKEGEISYQDSLAQRTSLFFPNRKHIKTLVTALNKQISPSFARNKHFFKEYSEQIYIVSSGFKEYIAPVVATYGISESHVLANTFIFDDNGDAIGYDENNLLSQNQGKVKAMQALRLQGEVYAIGSRYSDYQIKERGLAKSFFAYTENVRREGLVKLADYEAPDFDEFLYRLKLPRSQSYPKSRMKVLLLEKIDQRAAEYYEKQGYDVKTYDRAMGEEELINEIKNVSIIGIRSKTELTEEVLNNANRLLSIGAFCIGTNQINLEAATRKGIAVFNAPYSNTRSVVELTIGEIIMLSRDVFDKSQKMHRGVWEKSADGSREIRGKKLGLIGYGNIGSQLSVLAESLGLDVYFYDIVDKLALGNAKACRSLDELLEIADIVSVHVDGRKSNNNIISTPEFKMMKQDAIFINASRGSVVDLKALVKALKDKTIKGAAVDVFPEEPKSNRDPFVSELQGLPNVILTPHIAGSTIEAQQNIADFVSNKLSNYVDNGDTTLSVNFPNINLPTLLSGHRLIHVHQNVPGILARINSIMANNNLNIIGQYLKTNEEIGYVITDVSSTYSDKVVQELVSIPNTIKFRVLF</sequence>
<dbReference type="FunFam" id="3.40.50.720:FF:000041">
    <property type="entry name" value="D-3-phosphoglycerate dehydrogenase"/>
    <property type="match status" value="1"/>
</dbReference>
<evidence type="ECO:0000256" key="8">
    <source>
        <dbReference type="ARBA" id="ARBA00023027"/>
    </source>
</evidence>
<dbReference type="SUPFAM" id="SSF52283">
    <property type="entry name" value="Formate/glycerate dehydrogenase catalytic domain-like"/>
    <property type="match status" value="1"/>
</dbReference>
<dbReference type="SUPFAM" id="SSF51735">
    <property type="entry name" value="NAD(P)-binding Rossmann-fold domains"/>
    <property type="match status" value="1"/>
</dbReference>
<evidence type="ECO:0000313" key="15">
    <source>
        <dbReference type="Proteomes" id="UP000521676"/>
    </source>
</evidence>
<dbReference type="PANTHER" id="PTHR43761:SF1">
    <property type="entry name" value="D-ISOMER SPECIFIC 2-HYDROXYACID DEHYDROGENASE CATALYTIC DOMAIN-CONTAINING PROTEIN-RELATED"/>
    <property type="match status" value="1"/>
</dbReference>
<dbReference type="Pfam" id="PF00389">
    <property type="entry name" value="2-Hacid_dh"/>
    <property type="match status" value="1"/>
</dbReference>
<dbReference type="PROSITE" id="PS00671">
    <property type="entry name" value="D_2_HYDROXYACID_DH_3"/>
    <property type="match status" value="1"/>
</dbReference>
<dbReference type="CDD" id="cd12176">
    <property type="entry name" value="PGDH_3"/>
    <property type="match status" value="1"/>
</dbReference>
<protein>
    <recommendedName>
        <fullName evidence="6">D-3-phosphoglycerate dehydrogenase</fullName>
        <ecNumber evidence="4">1.1.1.399</ecNumber>
        <ecNumber evidence="5">1.1.1.95</ecNumber>
    </recommendedName>
    <alternativeName>
        <fullName evidence="9">2-oxoglutarate reductase</fullName>
    </alternativeName>
</protein>
<keyword evidence="8" id="KW-0520">NAD</keyword>
<dbReference type="EMBL" id="JACATZ010000001">
    <property type="protein sequence ID" value="NWJ46402.1"/>
    <property type="molecule type" value="Genomic_DNA"/>
</dbReference>
<dbReference type="GO" id="GO:0047545">
    <property type="term" value="F:(S)-2-hydroxyglutarate dehydrogenase activity"/>
    <property type="evidence" value="ECO:0007669"/>
    <property type="project" value="UniProtKB-ARBA"/>
</dbReference>
<dbReference type="Gene3D" id="3.40.50.720">
    <property type="entry name" value="NAD(P)-binding Rossmann-like Domain"/>
    <property type="match status" value="2"/>
</dbReference>
<dbReference type="Proteomes" id="UP001431572">
    <property type="component" value="Chromosome 1"/>
</dbReference>
<comment type="catalytic activity">
    <reaction evidence="10">
        <text>(R)-2-hydroxyglutarate + NAD(+) = 2-oxoglutarate + NADH + H(+)</text>
        <dbReference type="Rhea" id="RHEA:49612"/>
        <dbReference type="ChEBI" id="CHEBI:15378"/>
        <dbReference type="ChEBI" id="CHEBI:15801"/>
        <dbReference type="ChEBI" id="CHEBI:16810"/>
        <dbReference type="ChEBI" id="CHEBI:57540"/>
        <dbReference type="ChEBI" id="CHEBI:57945"/>
        <dbReference type="EC" id="1.1.1.399"/>
    </reaction>
</comment>
<dbReference type="AlphaFoldDB" id="A0A8T7M0S5"/>
<evidence type="ECO:0000256" key="6">
    <source>
        <dbReference type="ARBA" id="ARBA00021582"/>
    </source>
</evidence>
<keyword evidence="7 13" id="KW-0560">Oxidoreductase</keyword>
<dbReference type="GO" id="GO:0051287">
    <property type="term" value="F:NAD binding"/>
    <property type="evidence" value="ECO:0007669"/>
    <property type="project" value="InterPro"/>
</dbReference>
<evidence type="ECO:0000256" key="1">
    <source>
        <dbReference type="ARBA" id="ARBA00003800"/>
    </source>
</evidence>
<evidence type="ECO:0000259" key="12">
    <source>
        <dbReference type="PROSITE" id="PS51671"/>
    </source>
</evidence>
<dbReference type="InterPro" id="IPR036291">
    <property type="entry name" value="NAD(P)-bd_dom_sf"/>
</dbReference>
<dbReference type="InterPro" id="IPR006139">
    <property type="entry name" value="D-isomer_2_OHA_DH_cat_dom"/>
</dbReference>
<dbReference type="Gene3D" id="3.30.70.260">
    <property type="match status" value="1"/>
</dbReference>
<feature type="domain" description="ACT" evidence="12">
    <location>
        <begin position="561"/>
        <end position="630"/>
    </location>
</feature>
<dbReference type="Proteomes" id="UP000521676">
    <property type="component" value="Unassembled WGS sequence"/>
</dbReference>
<evidence type="ECO:0000256" key="3">
    <source>
        <dbReference type="ARBA" id="ARBA00005854"/>
    </source>
</evidence>
<organism evidence="13 15">
    <name type="scientific">Candidatus Chlorohelix allophototropha</name>
    <dbReference type="NCBI Taxonomy" id="3003348"/>
    <lineage>
        <taxon>Bacteria</taxon>
        <taxon>Bacillati</taxon>
        <taxon>Chloroflexota</taxon>
        <taxon>Chloroflexia</taxon>
        <taxon>Candidatus Chloroheliales</taxon>
        <taxon>Candidatus Chloroheliaceae</taxon>
        <taxon>Candidatus Chlorohelix</taxon>
    </lineage>
</organism>
<name>A0A8T7M0S5_9CHLR</name>
<reference evidence="13 15" key="1">
    <citation type="submission" date="2020-06" db="EMBL/GenBank/DDBJ databases">
        <title>Anoxygenic phototrophic Chloroflexota member uses a Type I reaction center.</title>
        <authorList>
            <person name="Tsuji J.M."/>
            <person name="Shaw N.A."/>
            <person name="Nagashima S."/>
            <person name="Venkiteswaran J."/>
            <person name="Schiff S.L."/>
            <person name="Hanada S."/>
            <person name="Tank M."/>
            <person name="Neufeld J.D."/>
        </authorList>
    </citation>
    <scope>NUCLEOTIDE SEQUENCE [LARGE SCALE GENOMIC DNA]</scope>
    <source>
        <strain evidence="13">L227-S17</strain>
    </source>
</reference>
<dbReference type="EC" id="1.1.1.399" evidence="4"/>
<evidence type="ECO:0000256" key="11">
    <source>
        <dbReference type="ARBA" id="ARBA00048731"/>
    </source>
</evidence>
<gene>
    <name evidence="13" type="primary">serA</name>
    <name evidence="13" type="ORF">HXX08_11035</name>
    <name evidence="14" type="ORF">OZ401_001550</name>
</gene>
<evidence type="ECO:0000256" key="4">
    <source>
        <dbReference type="ARBA" id="ARBA00013001"/>
    </source>
</evidence>
<dbReference type="EMBL" id="CP128399">
    <property type="protein sequence ID" value="WJW65772.1"/>
    <property type="molecule type" value="Genomic_DNA"/>
</dbReference>
<evidence type="ECO:0000313" key="13">
    <source>
        <dbReference type="EMBL" id="NWJ46402.1"/>
    </source>
</evidence>
<dbReference type="InterPro" id="IPR029753">
    <property type="entry name" value="D-isomer_DH_CS"/>
</dbReference>
<comment type="similarity">
    <text evidence="3">Belongs to the D-isomer specific 2-hydroxyacid dehydrogenase family.</text>
</comment>
<accession>A0A8T7M0S5</accession>
<comment type="pathway">
    <text evidence="2">Amino-acid biosynthesis; L-serine biosynthesis; L-serine from 3-phospho-D-glycerate: step 1/3.</text>
</comment>
<dbReference type="Pfam" id="PF02826">
    <property type="entry name" value="2-Hacid_dh_C"/>
    <property type="match status" value="1"/>
</dbReference>
<dbReference type="InterPro" id="IPR023214">
    <property type="entry name" value="HAD_sf"/>
</dbReference>
<dbReference type="GO" id="GO:0006564">
    <property type="term" value="P:L-serine biosynthetic process"/>
    <property type="evidence" value="ECO:0007669"/>
    <property type="project" value="UniProtKB-ARBA"/>
</dbReference>
<dbReference type="PANTHER" id="PTHR43761">
    <property type="entry name" value="D-ISOMER SPECIFIC 2-HYDROXYACID DEHYDROGENASE FAMILY PROTEIN (AFU_ORTHOLOGUE AFUA_1G13630)"/>
    <property type="match status" value="1"/>
</dbReference>
<proteinExistence type="inferred from homology"/>
<dbReference type="InterPro" id="IPR045865">
    <property type="entry name" value="ACT-like_dom_sf"/>
</dbReference>